<keyword evidence="2" id="KW-1185">Reference proteome</keyword>
<evidence type="ECO:0000313" key="2">
    <source>
        <dbReference type="Proteomes" id="UP000269396"/>
    </source>
</evidence>
<dbReference type="Proteomes" id="UP000269396">
    <property type="component" value="Unassembled WGS sequence"/>
</dbReference>
<gene>
    <name evidence="1" type="ORF">SMTD_LOCUS16150</name>
</gene>
<organism evidence="1 2">
    <name type="scientific">Schistosoma mattheei</name>
    <dbReference type="NCBI Taxonomy" id="31246"/>
    <lineage>
        <taxon>Eukaryota</taxon>
        <taxon>Metazoa</taxon>
        <taxon>Spiralia</taxon>
        <taxon>Lophotrochozoa</taxon>
        <taxon>Platyhelminthes</taxon>
        <taxon>Trematoda</taxon>
        <taxon>Digenea</taxon>
        <taxon>Strigeidida</taxon>
        <taxon>Schistosomatoidea</taxon>
        <taxon>Schistosomatidae</taxon>
        <taxon>Schistosoma</taxon>
    </lineage>
</organism>
<dbReference type="EMBL" id="UZAL01036799">
    <property type="protein sequence ID" value="VDP70530.1"/>
    <property type="molecule type" value="Genomic_DNA"/>
</dbReference>
<name>A0A183PP63_9TREM</name>
<protein>
    <submittedName>
        <fullName evidence="1">Uncharacterized protein</fullName>
    </submittedName>
</protein>
<evidence type="ECO:0000313" key="1">
    <source>
        <dbReference type="EMBL" id="VDP70530.1"/>
    </source>
</evidence>
<accession>A0A183PP63</accession>
<proteinExistence type="predicted"/>
<sequence>MELQSRAEVINSICRCFDWKVDSQQQQKQEQLDAQMRSLGTLMRQLNIHCWSSYAISDTSCYAVARSILAFINDPSKVEIPSSRCSSVGEIHLG</sequence>
<reference evidence="1 2" key="1">
    <citation type="submission" date="2018-11" db="EMBL/GenBank/DDBJ databases">
        <authorList>
            <consortium name="Pathogen Informatics"/>
        </authorList>
    </citation>
    <scope>NUCLEOTIDE SEQUENCE [LARGE SCALE GENOMIC DNA]</scope>
    <source>
        <strain>Denwood</strain>
        <strain evidence="2">Zambia</strain>
    </source>
</reference>
<dbReference type="AlphaFoldDB" id="A0A183PP63"/>